<reference evidence="2 3" key="1">
    <citation type="journal article" date="2013" name="Front. Microbiol.">
        <title>Comparative genomic analyses of the cyanobacterium, Lyngbya aestuarii BL J, a powerful hydrogen producer.</title>
        <authorList>
            <person name="Kothari A."/>
            <person name="Vaughn M."/>
            <person name="Garcia-Pichel F."/>
        </authorList>
    </citation>
    <scope>NUCLEOTIDE SEQUENCE [LARGE SCALE GENOMIC DNA]</scope>
    <source>
        <strain evidence="2 3">BL J</strain>
    </source>
</reference>
<evidence type="ECO:0000313" key="3">
    <source>
        <dbReference type="Proteomes" id="UP000017127"/>
    </source>
</evidence>
<evidence type="ECO:0000256" key="1">
    <source>
        <dbReference type="SAM" id="Phobius"/>
    </source>
</evidence>
<keyword evidence="1" id="KW-0472">Membrane</keyword>
<proteinExistence type="predicted"/>
<dbReference type="RefSeq" id="WP_023065334.1">
    <property type="nucleotide sequence ID" value="NZ_AUZM01000010.1"/>
</dbReference>
<gene>
    <name evidence="2" type="ORF">M595_1512</name>
</gene>
<dbReference type="EMBL" id="AUZM01000010">
    <property type="protein sequence ID" value="ERT08511.1"/>
    <property type="molecule type" value="Genomic_DNA"/>
</dbReference>
<dbReference type="OrthoDB" id="464172at2"/>
<protein>
    <submittedName>
        <fullName evidence="2">Putative membrane protein</fullName>
    </submittedName>
</protein>
<organism evidence="2 3">
    <name type="scientific">Lyngbya aestuarii BL J</name>
    <dbReference type="NCBI Taxonomy" id="1348334"/>
    <lineage>
        <taxon>Bacteria</taxon>
        <taxon>Bacillati</taxon>
        <taxon>Cyanobacteriota</taxon>
        <taxon>Cyanophyceae</taxon>
        <taxon>Oscillatoriophycideae</taxon>
        <taxon>Oscillatoriales</taxon>
        <taxon>Microcoleaceae</taxon>
        <taxon>Lyngbya</taxon>
    </lineage>
</organism>
<evidence type="ECO:0000313" key="2">
    <source>
        <dbReference type="EMBL" id="ERT08511.1"/>
    </source>
</evidence>
<keyword evidence="1" id="KW-1133">Transmembrane helix</keyword>
<name>U7QQ26_9CYAN</name>
<keyword evidence="1" id="KW-0812">Transmembrane</keyword>
<dbReference type="Proteomes" id="UP000017127">
    <property type="component" value="Unassembled WGS sequence"/>
</dbReference>
<comment type="caution">
    <text evidence="2">The sequence shown here is derived from an EMBL/GenBank/DDBJ whole genome shotgun (WGS) entry which is preliminary data.</text>
</comment>
<feature type="transmembrane region" description="Helical" evidence="1">
    <location>
        <begin position="29"/>
        <end position="62"/>
    </location>
</feature>
<keyword evidence="3" id="KW-1185">Reference proteome</keyword>
<dbReference type="AlphaFoldDB" id="U7QQ26"/>
<sequence>MIVLYLCLSISLVAAILMKFIVPDEIHQILVVLSGCMILAWVFLLTPFSMKLLISLALFAICQRIYEITLKL</sequence>
<accession>U7QQ26</accession>